<evidence type="ECO:0000313" key="2">
    <source>
        <dbReference type="Proteomes" id="UP000292082"/>
    </source>
</evidence>
<dbReference type="AlphaFoldDB" id="A0A4V6MWZ2"/>
<accession>A0A4V6MWZ2</accession>
<name>A0A4V6MWZ2_9APHY</name>
<dbReference type="Proteomes" id="UP000292082">
    <property type="component" value="Unassembled WGS sequence"/>
</dbReference>
<dbReference type="EMBL" id="ML145085">
    <property type="protein sequence ID" value="TBU64698.1"/>
    <property type="molecule type" value="Genomic_DNA"/>
</dbReference>
<evidence type="ECO:0000313" key="1">
    <source>
        <dbReference type="EMBL" id="TBU64698.1"/>
    </source>
</evidence>
<keyword evidence="2" id="KW-1185">Reference proteome</keyword>
<protein>
    <submittedName>
        <fullName evidence="1">Uncharacterized protein</fullName>
    </submittedName>
</protein>
<organism evidence="1 2">
    <name type="scientific">Dichomitus squalens</name>
    <dbReference type="NCBI Taxonomy" id="114155"/>
    <lineage>
        <taxon>Eukaryota</taxon>
        <taxon>Fungi</taxon>
        <taxon>Dikarya</taxon>
        <taxon>Basidiomycota</taxon>
        <taxon>Agaricomycotina</taxon>
        <taxon>Agaricomycetes</taxon>
        <taxon>Polyporales</taxon>
        <taxon>Polyporaceae</taxon>
        <taxon>Dichomitus</taxon>
    </lineage>
</organism>
<gene>
    <name evidence="1" type="ORF">BD310DRAFT_913136</name>
</gene>
<reference evidence="1 2" key="1">
    <citation type="submission" date="2019-01" db="EMBL/GenBank/DDBJ databases">
        <title>Draft genome sequences of three monokaryotic isolates of the white-rot basidiomycete fungus Dichomitus squalens.</title>
        <authorList>
            <consortium name="DOE Joint Genome Institute"/>
            <person name="Lopez S.C."/>
            <person name="Andreopoulos B."/>
            <person name="Pangilinan J."/>
            <person name="Lipzen A."/>
            <person name="Riley R."/>
            <person name="Ahrendt S."/>
            <person name="Ng V."/>
            <person name="Barry K."/>
            <person name="Daum C."/>
            <person name="Grigoriev I.V."/>
            <person name="Hilden K.S."/>
            <person name="Makela M.R."/>
            <person name="de Vries R.P."/>
        </authorList>
    </citation>
    <scope>NUCLEOTIDE SEQUENCE [LARGE SCALE GENOMIC DNA]</scope>
    <source>
        <strain evidence="1 2">CBS 464.89</strain>
    </source>
</reference>
<sequence>MMMSAHPYHHLLRICSYFAGQTTSRINSPHTPSGRSTKADIFLRLVLTALYASQRRSTIWTAITLNIPAHRLRQACHLVTTRSAR</sequence>
<proteinExistence type="predicted"/>